<name>A0A6S7KV43_PARCT</name>
<evidence type="ECO:0000313" key="2">
    <source>
        <dbReference type="Proteomes" id="UP001152795"/>
    </source>
</evidence>
<sequence length="460" mass="52588">LSLANCRGQCYDGASNMLGSKSGVAKRIQELQPKAHATHCHGHSLSLSMKDTTKNCKVISNTMDTAKEIVTLIKFSPKRENLLGEIQKNLEEGELATHGIIKLCPTRWTVRASCFQRILDNYSALLQEWMVCLDEKLQADIRGRIIGCQAQMKTYDFFFGLNLGERLFSHTDNLSKTLQSTKMCAASGQRLANLTKEVLQKIRSDESFILFYEAILIKSKNIPSISEPTLPRKRRAPARFEIGTGMPSYPTTSQDYYRQIYFECIDFMINAIEQRFNQPSFSVYEQMESFLLKVLNDQDYSTELQFLEDNYSGDLDIGALKSQLEIFELLLKDADCVCFYDMLVKIRELPEPEKKMISHIITICKLIQVNPATSASAERSFSAARRLKTWLRSTMSQERLNNLTVINEHKERTDGLCLVDIANEFCERNENRKRNFGRFVESDCYQHSNICAICQKEALG</sequence>
<dbReference type="InterPro" id="IPR008906">
    <property type="entry name" value="HATC_C_dom"/>
</dbReference>
<dbReference type="AlphaFoldDB" id="A0A6S7KV43"/>
<evidence type="ECO:0000313" key="1">
    <source>
        <dbReference type="EMBL" id="CAB4024219.1"/>
    </source>
</evidence>
<dbReference type="OrthoDB" id="5970325at2759"/>
<dbReference type="InterPro" id="IPR012337">
    <property type="entry name" value="RNaseH-like_sf"/>
</dbReference>
<proteinExistence type="predicted"/>
<dbReference type="GO" id="GO:0046983">
    <property type="term" value="F:protein dimerization activity"/>
    <property type="evidence" value="ECO:0007669"/>
    <property type="project" value="InterPro"/>
</dbReference>
<gene>
    <name evidence="1" type="ORF">PACLA_8A057355</name>
</gene>
<comment type="caution">
    <text evidence="1">The sequence shown here is derived from an EMBL/GenBank/DDBJ whole genome shotgun (WGS) entry which is preliminary data.</text>
</comment>
<accession>A0A6S7KV43</accession>
<dbReference type="PANTHER" id="PTHR46289:SF17">
    <property type="entry name" value="HAT C-TERMINAL DIMERISATION DOMAIN-CONTAINING PROTEIN"/>
    <property type="match status" value="1"/>
</dbReference>
<organism evidence="1 2">
    <name type="scientific">Paramuricea clavata</name>
    <name type="common">Red gorgonian</name>
    <name type="synonym">Violescent sea-whip</name>
    <dbReference type="NCBI Taxonomy" id="317549"/>
    <lineage>
        <taxon>Eukaryota</taxon>
        <taxon>Metazoa</taxon>
        <taxon>Cnidaria</taxon>
        <taxon>Anthozoa</taxon>
        <taxon>Octocorallia</taxon>
        <taxon>Malacalcyonacea</taxon>
        <taxon>Plexauridae</taxon>
        <taxon>Paramuricea</taxon>
    </lineage>
</organism>
<dbReference type="Proteomes" id="UP001152795">
    <property type="component" value="Unassembled WGS sequence"/>
</dbReference>
<dbReference type="InterPro" id="IPR052958">
    <property type="entry name" value="IFN-induced_PKR_regulator"/>
</dbReference>
<protein>
    <submittedName>
        <fullName evidence="1">Zinc finger MYM-type 1-like</fullName>
    </submittedName>
</protein>
<dbReference type="PANTHER" id="PTHR46289">
    <property type="entry name" value="52 KDA REPRESSOR OF THE INHIBITOR OF THE PROTEIN KINASE-LIKE PROTEIN-RELATED"/>
    <property type="match status" value="1"/>
</dbReference>
<keyword evidence="2" id="KW-1185">Reference proteome</keyword>
<dbReference type="Pfam" id="PF05699">
    <property type="entry name" value="Dimer_Tnp_hAT"/>
    <property type="match status" value="1"/>
</dbReference>
<reference evidence="1" key="1">
    <citation type="submission" date="2020-04" db="EMBL/GenBank/DDBJ databases">
        <authorList>
            <person name="Alioto T."/>
            <person name="Alioto T."/>
            <person name="Gomez Garrido J."/>
        </authorList>
    </citation>
    <scope>NUCLEOTIDE SEQUENCE</scope>
    <source>
        <strain evidence="1">A484AB</strain>
    </source>
</reference>
<dbReference type="EMBL" id="CACRXK020012901">
    <property type="protein sequence ID" value="CAB4024219.1"/>
    <property type="molecule type" value="Genomic_DNA"/>
</dbReference>
<feature type="non-terminal residue" evidence="1">
    <location>
        <position position="1"/>
    </location>
</feature>
<dbReference type="SUPFAM" id="SSF53098">
    <property type="entry name" value="Ribonuclease H-like"/>
    <property type="match status" value="1"/>
</dbReference>